<comment type="caution">
    <text evidence="7">The sequence shown here is derived from an EMBL/GenBank/DDBJ whole genome shotgun (WGS) entry which is preliminary data.</text>
</comment>
<comment type="similarity">
    <text evidence="1">Belongs to the cytochrome P450 family.</text>
</comment>
<keyword evidence="5" id="KW-0408">Iron</keyword>
<keyword evidence="6" id="KW-0503">Monooxygenase</keyword>
<proteinExistence type="inferred from homology"/>
<sequence length="203" mass="22433">MSGHDPVDLIDAFALPLPMQVLCELLGVAVDERNLFRAWFGDLVSGVEIVGAERLQSSRMALLNYLEDLIEHRRSHPAGDLVTGLIEARDSQDRLSEDELISMVFLLLFAGHETTVNLIGNGAYLLLSDRDRWEGLRADRTLLPGAIEEFLRYQSPVEMTSSRIATEAFELDGRHIAAGDVVMVLQDRCPADLFAALLASNSP</sequence>
<evidence type="ECO:0000256" key="3">
    <source>
        <dbReference type="ARBA" id="ARBA00022723"/>
    </source>
</evidence>
<dbReference type="Proteomes" id="UP001526201">
    <property type="component" value="Unassembled WGS sequence"/>
</dbReference>
<evidence type="ECO:0000256" key="1">
    <source>
        <dbReference type="ARBA" id="ARBA00010617"/>
    </source>
</evidence>
<keyword evidence="3" id="KW-0479">Metal-binding</keyword>
<dbReference type="InterPro" id="IPR036396">
    <property type="entry name" value="Cyt_P450_sf"/>
</dbReference>
<evidence type="ECO:0000313" key="7">
    <source>
        <dbReference type="EMBL" id="MCV7226619.1"/>
    </source>
</evidence>
<dbReference type="EMBL" id="JACKTY010000028">
    <property type="protein sequence ID" value="MCV7226619.1"/>
    <property type="molecule type" value="Genomic_DNA"/>
</dbReference>
<evidence type="ECO:0000256" key="2">
    <source>
        <dbReference type="ARBA" id="ARBA00022617"/>
    </source>
</evidence>
<keyword evidence="2" id="KW-0349">Heme</keyword>
<dbReference type="Pfam" id="PF00067">
    <property type="entry name" value="p450"/>
    <property type="match status" value="1"/>
</dbReference>
<evidence type="ECO:0000256" key="5">
    <source>
        <dbReference type="ARBA" id="ARBA00023004"/>
    </source>
</evidence>
<evidence type="ECO:0000256" key="6">
    <source>
        <dbReference type="ARBA" id="ARBA00023033"/>
    </source>
</evidence>
<name>A0ABT3CAV3_9MYCO</name>
<organism evidence="7 8">
    <name type="scientific">Mycolicibacterium komossense</name>
    <dbReference type="NCBI Taxonomy" id="1779"/>
    <lineage>
        <taxon>Bacteria</taxon>
        <taxon>Bacillati</taxon>
        <taxon>Actinomycetota</taxon>
        <taxon>Actinomycetes</taxon>
        <taxon>Mycobacteriales</taxon>
        <taxon>Mycobacteriaceae</taxon>
        <taxon>Mycolicibacterium</taxon>
    </lineage>
</organism>
<gene>
    <name evidence="7" type="ORF">H7J73_11315</name>
</gene>
<evidence type="ECO:0000256" key="4">
    <source>
        <dbReference type="ARBA" id="ARBA00023002"/>
    </source>
</evidence>
<dbReference type="Gene3D" id="1.10.630.10">
    <property type="entry name" value="Cytochrome P450"/>
    <property type="match status" value="1"/>
</dbReference>
<protein>
    <submittedName>
        <fullName evidence="7">Cytochrome P450</fullName>
    </submittedName>
</protein>
<dbReference type="InterPro" id="IPR001128">
    <property type="entry name" value="Cyt_P450"/>
</dbReference>
<dbReference type="InterPro" id="IPR002397">
    <property type="entry name" value="Cyt_P450_B"/>
</dbReference>
<keyword evidence="8" id="KW-1185">Reference proteome</keyword>
<dbReference type="RefSeq" id="WP_264067482.1">
    <property type="nucleotide sequence ID" value="NZ_JACKTY010000028.1"/>
</dbReference>
<dbReference type="SUPFAM" id="SSF48264">
    <property type="entry name" value="Cytochrome P450"/>
    <property type="match status" value="1"/>
</dbReference>
<accession>A0ABT3CAV3</accession>
<evidence type="ECO:0000313" key="8">
    <source>
        <dbReference type="Proteomes" id="UP001526201"/>
    </source>
</evidence>
<dbReference type="PANTHER" id="PTHR46696:SF1">
    <property type="entry name" value="CYTOCHROME P450 YJIB-RELATED"/>
    <property type="match status" value="1"/>
</dbReference>
<dbReference type="PANTHER" id="PTHR46696">
    <property type="entry name" value="P450, PUTATIVE (EUROFUNG)-RELATED"/>
    <property type="match status" value="1"/>
</dbReference>
<keyword evidence="4" id="KW-0560">Oxidoreductase</keyword>
<dbReference type="PRINTS" id="PR00359">
    <property type="entry name" value="BP450"/>
</dbReference>
<reference evidence="7 8" key="1">
    <citation type="journal article" date="2022" name="BMC Genomics">
        <title>Comparative genome analysis of mycobacteria focusing on tRNA and non-coding RNA.</title>
        <authorList>
            <person name="Behra P.R.K."/>
            <person name="Pettersson B.M.F."/>
            <person name="Ramesh M."/>
            <person name="Das S."/>
            <person name="Dasgupta S."/>
            <person name="Kirsebom L.A."/>
        </authorList>
    </citation>
    <scope>NUCLEOTIDE SEQUENCE [LARGE SCALE GENOMIC DNA]</scope>
    <source>
        <strain evidence="7 8">DSM 44078</strain>
    </source>
</reference>